<feature type="domain" description="Cupin type-2" evidence="1">
    <location>
        <begin position="49"/>
        <end position="115"/>
    </location>
</feature>
<dbReference type="OrthoDB" id="9090296at2"/>
<dbReference type="InterPro" id="IPR053146">
    <property type="entry name" value="QDO-like"/>
</dbReference>
<sequence length="166" mass="18246">MGPDDPTRTIAVRRPDSDPGLPHYGVVGDDYTILLTGADTDGRYGLIDMHVPPGGGPPPHRHDFEEMFHVVEGEVEFTFRGEKTIVRAGETVNIPARAPHFFHNSSDRDARMLCMVTPPGLEDYFSRWGQPLPDRATAPVLSEDEAAEQVRAALALGPEYAIDNLL</sequence>
<name>A0A1V3C994_9ACTN</name>
<evidence type="ECO:0000313" key="3">
    <source>
        <dbReference type="Proteomes" id="UP000189004"/>
    </source>
</evidence>
<gene>
    <name evidence="2" type="ORF">NOSIN_14335</name>
</gene>
<dbReference type="SUPFAM" id="SSF51182">
    <property type="entry name" value="RmlC-like cupins"/>
    <property type="match status" value="1"/>
</dbReference>
<proteinExistence type="predicted"/>
<evidence type="ECO:0000259" key="1">
    <source>
        <dbReference type="Pfam" id="PF07883"/>
    </source>
</evidence>
<dbReference type="InterPro" id="IPR011051">
    <property type="entry name" value="RmlC_Cupin_sf"/>
</dbReference>
<dbReference type="InterPro" id="IPR014710">
    <property type="entry name" value="RmlC-like_jellyroll"/>
</dbReference>
<reference evidence="3" key="1">
    <citation type="submission" date="2016-08" db="EMBL/GenBank/DDBJ databases">
        <authorList>
            <person name="Tokovenko B."/>
            <person name="Kalinowski J."/>
        </authorList>
    </citation>
    <scope>NUCLEOTIDE SEQUENCE [LARGE SCALE GENOMIC DNA]</scope>
    <source>
        <strain evidence="3">UTMC102</strain>
    </source>
</reference>
<keyword evidence="3" id="KW-1185">Reference proteome</keyword>
<dbReference type="InterPro" id="IPR013096">
    <property type="entry name" value="Cupin_2"/>
</dbReference>
<dbReference type="Pfam" id="PF07883">
    <property type="entry name" value="Cupin_2"/>
    <property type="match status" value="1"/>
</dbReference>
<dbReference type="STRING" id="501010.NOSIN_14335"/>
<organism evidence="2 3">
    <name type="scientific">Nocardiopsis sinuspersici</name>
    <dbReference type="NCBI Taxonomy" id="501010"/>
    <lineage>
        <taxon>Bacteria</taxon>
        <taxon>Bacillati</taxon>
        <taxon>Actinomycetota</taxon>
        <taxon>Actinomycetes</taxon>
        <taxon>Streptosporangiales</taxon>
        <taxon>Nocardiopsidaceae</taxon>
        <taxon>Nocardiopsis</taxon>
    </lineage>
</organism>
<dbReference type="Gene3D" id="2.60.120.10">
    <property type="entry name" value="Jelly Rolls"/>
    <property type="match status" value="1"/>
</dbReference>
<protein>
    <submittedName>
        <fullName evidence="2">Cupin</fullName>
    </submittedName>
</protein>
<dbReference type="PANTHER" id="PTHR36440:SF1">
    <property type="entry name" value="PUTATIVE (AFU_ORTHOLOGUE AFUA_8G07350)-RELATED"/>
    <property type="match status" value="1"/>
</dbReference>
<dbReference type="AlphaFoldDB" id="A0A1V3C994"/>
<dbReference type="PANTHER" id="PTHR36440">
    <property type="entry name" value="PUTATIVE (AFU_ORTHOLOGUE AFUA_8G07350)-RELATED"/>
    <property type="match status" value="1"/>
</dbReference>
<comment type="caution">
    <text evidence="2">The sequence shown here is derived from an EMBL/GenBank/DDBJ whole genome shotgun (WGS) entry which is preliminary data.</text>
</comment>
<dbReference type="Proteomes" id="UP000189004">
    <property type="component" value="Unassembled WGS sequence"/>
</dbReference>
<evidence type="ECO:0000313" key="2">
    <source>
        <dbReference type="EMBL" id="OOC57222.1"/>
    </source>
</evidence>
<accession>A0A1V3C994</accession>
<dbReference type="EMBL" id="MCOK01000001">
    <property type="protein sequence ID" value="OOC57222.1"/>
    <property type="molecule type" value="Genomic_DNA"/>
</dbReference>